<evidence type="ECO:0000313" key="2">
    <source>
        <dbReference type="Proteomes" id="UP000886595"/>
    </source>
</evidence>
<comment type="caution">
    <text evidence="1">The sequence shown here is derived from an EMBL/GenBank/DDBJ whole genome shotgun (WGS) entry which is preliminary data.</text>
</comment>
<evidence type="ECO:0000313" key="1">
    <source>
        <dbReference type="EMBL" id="KAG2322587.1"/>
    </source>
</evidence>
<dbReference type="Proteomes" id="UP000886595">
    <property type="component" value="Unassembled WGS sequence"/>
</dbReference>
<dbReference type="AlphaFoldDB" id="A0A8X8B5Z4"/>
<accession>A0A8X8B5Z4</accession>
<keyword evidence="2" id="KW-1185">Reference proteome</keyword>
<sequence>MVDEKVIFNEVETRDCVRDPFFVGAGSLIPWNALVTAVDYFGYLYVSRQACREDFHRGLHELLGPGSSFNDDLEHKIEL</sequence>
<dbReference type="OrthoDB" id="1856718at2759"/>
<dbReference type="EMBL" id="JAAMPC010000003">
    <property type="protein sequence ID" value="KAG2322587.1"/>
    <property type="molecule type" value="Genomic_DNA"/>
</dbReference>
<reference evidence="1 2" key="1">
    <citation type="submission" date="2020-02" db="EMBL/GenBank/DDBJ databases">
        <authorList>
            <person name="Ma Q."/>
            <person name="Huang Y."/>
            <person name="Song X."/>
            <person name="Pei D."/>
        </authorList>
    </citation>
    <scope>NUCLEOTIDE SEQUENCE [LARGE SCALE GENOMIC DNA]</scope>
    <source>
        <strain evidence="1">Sxm20200214</strain>
        <tissue evidence="1">Leaf</tissue>
    </source>
</reference>
<proteinExistence type="predicted"/>
<name>A0A8X8B5Z4_BRACI</name>
<protein>
    <submittedName>
        <fullName evidence="1">Uncharacterized protein</fullName>
    </submittedName>
</protein>
<gene>
    <name evidence="1" type="ORF">Bca52824_015800</name>
</gene>
<organism evidence="1 2">
    <name type="scientific">Brassica carinata</name>
    <name type="common">Ethiopian mustard</name>
    <name type="synonym">Abyssinian cabbage</name>
    <dbReference type="NCBI Taxonomy" id="52824"/>
    <lineage>
        <taxon>Eukaryota</taxon>
        <taxon>Viridiplantae</taxon>
        <taxon>Streptophyta</taxon>
        <taxon>Embryophyta</taxon>
        <taxon>Tracheophyta</taxon>
        <taxon>Spermatophyta</taxon>
        <taxon>Magnoliopsida</taxon>
        <taxon>eudicotyledons</taxon>
        <taxon>Gunneridae</taxon>
        <taxon>Pentapetalae</taxon>
        <taxon>rosids</taxon>
        <taxon>malvids</taxon>
        <taxon>Brassicales</taxon>
        <taxon>Brassicaceae</taxon>
        <taxon>Brassiceae</taxon>
        <taxon>Brassica</taxon>
    </lineage>
</organism>